<organism evidence="7 8">
    <name type="scientific">Rhodoferax ferrireducens</name>
    <dbReference type="NCBI Taxonomy" id="192843"/>
    <lineage>
        <taxon>Bacteria</taxon>
        <taxon>Pseudomonadati</taxon>
        <taxon>Pseudomonadota</taxon>
        <taxon>Betaproteobacteria</taxon>
        <taxon>Burkholderiales</taxon>
        <taxon>Comamonadaceae</taxon>
        <taxon>Rhodoferax</taxon>
    </lineage>
</organism>
<dbReference type="SUPFAM" id="SSF53187">
    <property type="entry name" value="Zn-dependent exopeptidases"/>
    <property type="match status" value="1"/>
</dbReference>
<evidence type="ECO:0000256" key="4">
    <source>
        <dbReference type="ARBA" id="ARBA00022801"/>
    </source>
</evidence>
<dbReference type="InterPro" id="IPR048816">
    <property type="entry name" value="Peptidase_M17_N_1"/>
</dbReference>
<evidence type="ECO:0000259" key="6">
    <source>
        <dbReference type="PROSITE" id="PS00631"/>
    </source>
</evidence>
<keyword evidence="3" id="KW-0645">Protease</keyword>
<keyword evidence="4 7" id="KW-0378">Hydrolase</keyword>
<keyword evidence="2 7" id="KW-0031">Aminopeptidase</keyword>
<dbReference type="GO" id="GO:0004177">
    <property type="term" value="F:aminopeptidase activity"/>
    <property type="evidence" value="ECO:0007669"/>
    <property type="project" value="UniProtKB-KW"/>
</dbReference>
<sequence>MSEEDKEAVPAASPFALPPQAAIPLYRVTPAKLPTLLQQLPPAQAHWVHAAGFEPGPGRTLLLPGVDNGLAGVLVGVDAGQPLWQLAGLPRVLPPGVYALVESTPPEHTTLLQLGWALGALPSNRQTGAAAPGPESGPRLLASQAEQDLVTPLAAAIGQVRRLVNLPANQLGPTQLAAAVRQLTDRHTAHYREWVGDALPAAGFSLVHAVGKAAADAPRVAELQWGDANSPHVVLIGKGVCFDSGGLDLKPATGMRWMKKDMGGAAHAIALAELVMQVQLPVHLTLVIPAAENAVGAGALRPGDIVQAGNGSLVEIENTDAEGRLLLADALHHALHDTAKPPDLVIDLATLTGAARVALGPDLPALFSNQDALADELLAHARQQADPLWRMPLWAPYRSMLKSDHADTLNAASAPLGGAITAALFLENFVPSGVPWLHLDLFAWNLEDRPGRPKGGEAQGLRALFALLARRFPAG</sequence>
<dbReference type="InterPro" id="IPR000819">
    <property type="entry name" value="Peptidase_M17_C"/>
</dbReference>
<dbReference type="RefSeq" id="WP_310374480.1">
    <property type="nucleotide sequence ID" value="NZ_JAVDXT010000002.1"/>
</dbReference>
<dbReference type="CDD" id="cd00433">
    <property type="entry name" value="Peptidase_M17"/>
    <property type="match status" value="1"/>
</dbReference>
<evidence type="ECO:0000313" key="8">
    <source>
        <dbReference type="Proteomes" id="UP001180487"/>
    </source>
</evidence>
<keyword evidence="8" id="KW-1185">Reference proteome</keyword>
<accession>A0ABU2CAS6</accession>
<evidence type="ECO:0000256" key="3">
    <source>
        <dbReference type="ARBA" id="ARBA00022670"/>
    </source>
</evidence>
<dbReference type="Gene3D" id="3.40.630.10">
    <property type="entry name" value="Zn peptidases"/>
    <property type="match status" value="1"/>
</dbReference>
<dbReference type="PRINTS" id="PR00481">
    <property type="entry name" value="LAMNOPPTDASE"/>
</dbReference>
<dbReference type="Proteomes" id="UP001180487">
    <property type="component" value="Unassembled WGS sequence"/>
</dbReference>
<name>A0ABU2CAS6_9BURK</name>
<dbReference type="EMBL" id="JAVDXT010000002">
    <property type="protein sequence ID" value="MDR7378416.1"/>
    <property type="molecule type" value="Genomic_DNA"/>
</dbReference>
<gene>
    <name evidence="7" type="ORF">J2X19_003095</name>
</gene>
<protein>
    <submittedName>
        <fullName evidence="7">Leucyl aminopeptidase</fullName>
        <ecNumber evidence="7">3.4.11.1</ecNumber>
    </submittedName>
</protein>
<dbReference type="InterPro" id="IPR043472">
    <property type="entry name" value="Macro_dom-like"/>
</dbReference>
<dbReference type="PANTHER" id="PTHR11963:SF20">
    <property type="entry name" value="PEPTIDASE B"/>
    <property type="match status" value="1"/>
</dbReference>
<dbReference type="Pfam" id="PF00883">
    <property type="entry name" value="Peptidase_M17"/>
    <property type="match status" value="1"/>
</dbReference>
<dbReference type="Gene3D" id="3.40.220.10">
    <property type="entry name" value="Leucine Aminopeptidase, subunit E, domain 1"/>
    <property type="match status" value="1"/>
</dbReference>
<reference evidence="7 8" key="1">
    <citation type="submission" date="2023-07" db="EMBL/GenBank/DDBJ databases">
        <title>Sorghum-associated microbial communities from plants grown in Nebraska, USA.</title>
        <authorList>
            <person name="Schachtman D."/>
        </authorList>
    </citation>
    <scope>NUCLEOTIDE SEQUENCE [LARGE SCALE GENOMIC DNA]</scope>
    <source>
        <strain evidence="7 8">BE313</strain>
    </source>
</reference>
<keyword evidence="5" id="KW-0464">Manganese</keyword>
<feature type="domain" description="Cytosol aminopeptidase" evidence="6">
    <location>
        <begin position="318"/>
        <end position="325"/>
    </location>
</feature>
<dbReference type="Pfam" id="PF21337">
    <property type="entry name" value="Peptidase_M17_N_1"/>
    <property type="match status" value="1"/>
</dbReference>
<proteinExistence type="inferred from homology"/>
<comment type="similarity">
    <text evidence="1">Belongs to the peptidase M17 family.</text>
</comment>
<dbReference type="PANTHER" id="PTHR11963">
    <property type="entry name" value="LEUCINE AMINOPEPTIDASE-RELATED"/>
    <property type="match status" value="1"/>
</dbReference>
<comment type="caution">
    <text evidence="7">The sequence shown here is derived from an EMBL/GenBank/DDBJ whole genome shotgun (WGS) entry which is preliminary data.</text>
</comment>
<evidence type="ECO:0000256" key="5">
    <source>
        <dbReference type="ARBA" id="ARBA00023211"/>
    </source>
</evidence>
<evidence type="ECO:0000256" key="1">
    <source>
        <dbReference type="ARBA" id="ARBA00009528"/>
    </source>
</evidence>
<evidence type="ECO:0000313" key="7">
    <source>
        <dbReference type="EMBL" id="MDR7378416.1"/>
    </source>
</evidence>
<evidence type="ECO:0000256" key="2">
    <source>
        <dbReference type="ARBA" id="ARBA00022438"/>
    </source>
</evidence>
<dbReference type="InterPro" id="IPR011356">
    <property type="entry name" value="Leucine_aapep/pepB"/>
</dbReference>
<dbReference type="PROSITE" id="PS00631">
    <property type="entry name" value="CYTOSOL_AP"/>
    <property type="match status" value="1"/>
</dbReference>
<dbReference type="EC" id="3.4.11.1" evidence="7"/>